<dbReference type="RefSeq" id="WP_132679753.1">
    <property type="nucleotide sequence ID" value="NZ_SMKS01000104.1"/>
</dbReference>
<evidence type="ECO:0000313" key="1">
    <source>
        <dbReference type="EMBL" id="TDC99229.1"/>
    </source>
</evidence>
<organism evidence="1 2">
    <name type="scientific">Saccharopolyspora terrae</name>
    <dbReference type="NCBI Taxonomy" id="2530384"/>
    <lineage>
        <taxon>Bacteria</taxon>
        <taxon>Bacillati</taxon>
        <taxon>Actinomycetota</taxon>
        <taxon>Actinomycetes</taxon>
        <taxon>Pseudonocardiales</taxon>
        <taxon>Pseudonocardiaceae</taxon>
        <taxon>Saccharopolyspora</taxon>
    </lineage>
</organism>
<name>A0A4R4VHI2_9PSEU</name>
<dbReference type="Proteomes" id="UP000295674">
    <property type="component" value="Unassembled WGS sequence"/>
</dbReference>
<dbReference type="AlphaFoldDB" id="A0A4R4VHI2"/>
<keyword evidence="2" id="KW-1185">Reference proteome</keyword>
<accession>A0A4R4VHI2</accession>
<proteinExistence type="predicted"/>
<dbReference type="EMBL" id="SMKS01000104">
    <property type="protein sequence ID" value="TDC99229.1"/>
    <property type="molecule type" value="Genomic_DNA"/>
</dbReference>
<evidence type="ECO:0000313" key="2">
    <source>
        <dbReference type="Proteomes" id="UP000295674"/>
    </source>
</evidence>
<reference evidence="1 2" key="1">
    <citation type="submission" date="2019-03" db="EMBL/GenBank/DDBJ databases">
        <title>Draft genome sequences of novel Actinobacteria.</title>
        <authorList>
            <person name="Sahin N."/>
            <person name="Ay H."/>
            <person name="Saygin H."/>
        </authorList>
    </citation>
    <scope>NUCLEOTIDE SEQUENCE [LARGE SCALE GENOMIC DNA]</scope>
    <source>
        <strain evidence="1 2">16K309</strain>
    </source>
</reference>
<gene>
    <name evidence="1" type="ORF">E1181_29855</name>
</gene>
<sequence length="70" mass="7674">MAVLRGSFGVGSCVTETAATYCQPSSTFARCAEWWIRMPRSSIRTVSDRSRLLMSLTSPITTATGARTRK</sequence>
<comment type="caution">
    <text evidence="1">The sequence shown here is derived from an EMBL/GenBank/DDBJ whole genome shotgun (WGS) entry which is preliminary data.</text>
</comment>
<protein>
    <submittedName>
        <fullName evidence="1">Uncharacterized protein</fullName>
    </submittedName>
</protein>